<feature type="coiled-coil region" evidence="3">
    <location>
        <begin position="150"/>
        <end position="201"/>
    </location>
</feature>
<feature type="transmembrane region" description="Helical" evidence="5">
    <location>
        <begin position="7"/>
        <end position="27"/>
    </location>
</feature>
<comment type="subcellular location">
    <subcellularLocation>
        <location evidence="1">Membrane</location>
    </subcellularLocation>
</comment>
<dbReference type="PANTHER" id="PTHR30438">
    <property type="entry name" value="36 KDA ANTIGEN-RELATED"/>
    <property type="match status" value="1"/>
</dbReference>
<keyword evidence="5" id="KW-0472">Membrane</keyword>
<dbReference type="AlphaFoldDB" id="A0A6N8R7V1"/>
<accession>A0A6N8R7V1</accession>
<keyword evidence="5" id="KW-1133">Transmembrane helix</keyword>
<evidence type="ECO:0000313" key="8">
    <source>
        <dbReference type="Proteomes" id="UP000436141"/>
    </source>
</evidence>
<dbReference type="GO" id="GO:0005886">
    <property type="term" value="C:plasma membrane"/>
    <property type="evidence" value="ECO:0007669"/>
    <property type="project" value="TreeGrafter"/>
</dbReference>
<evidence type="ECO:0000259" key="6">
    <source>
        <dbReference type="Pfam" id="PF25917"/>
    </source>
</evidence>
<keyword evidence="3" id="KW-0175">Coiled coil</keyword>
<comment type="caution">
    <text evidence="7">The sequence shown here is derived from an EMBL/GenBank/DDBJ whole genome shotgun (WGS) entry which is preliminary data.</text>
</comment>
<keyword evidence="5" id="KW-0812">Transmembrane</keyword>
<dbReference type="FunFam" id="1.10.287.470:FF:000008">
    <property type="entry name" value="HlyD family efflux transporter periplasmic adaptor subunit"/>
    <property type="match status" value="1"/>
</dbReference>
<protein>
    <submittedName>
        <fullName evidence="7">Biotin/lipoyl-binding protein</fullName>
    </submittedName>
</protein>
<evidence type="ECO:0000256" key="3">
    <source>
        <dbReference type="SAM" id="Coils"/>
    </source>
</evidence>
<dbReference type="Gene3D" id="1.10.287.470">
    <property type="entry name" value="Helix hairpin bin"/>
    <property type="match status" value="1"/>
</dbReference>
<dbReference type="Gene3D" id="2.40.50.100">
    <property type="match status" value="1"/>
</dbReference>
<evidence type="ECO:0000256" key="2">
    <source>
        <dbReference type="ARBA" id="ARBA00009477"/>
    </source>
</evidence>
<proteinExistence type="inferred from homology"/>
<evidence type="ECO:0000256" key="1">
    <source>
        <dbReference type="ARBA" id="ARBA00004370"/>
    </source>
</evidence>
<feature type="non-terminal residue" evidence="7">
    <location>
        <position position="239"/>
    </location>
</feature>
<evidence type="ECO:0000256" key="5">
    <source>
        <dbReference type="SAM" id="Phobius"/>
    </source>
</evidence>
<name>A0A6N8R7V1_ECOLX</name>
<evidence type="ECO:0000256" key="4">
    <source>
        <dbReference type="SAM" id="MobiDB-lite"/>
    </source>
</evidence>
<dbReference type="Pfam" id="PF25917">
    <property type="entry name" value="BSH_RND"/>
    <property type="match status" value="1"/>
</dbReference>
<dbReference type="EMBL" id="WUIY01000935">
    <property type="protein sequence ID" value="MXI78707.1"/>
    <property type="molecule type" value="Genomic_DNA"/>
</dbReference>
<evidence type="ECO:0000313" key="7">
    <source>
        <dbReference type="EMBL" id="MXI78707.1"/>
    </source>
</evidence>
<dbReference type="PANTHER" id="PTHR30438:SF2">
    <property type="entry name" value="MEMBRANE PROTEIN"/>
    <property type="match status" value="1"/>
</dbReference>
<dbReference type="FunFam" id="2.40.50.100:FF:000039">
    <property type="entry name" value="HlyD family efflux transporter periplasmic adaptor subunit"/>
    <property type="match status" value="1"/>
</dbReference>
<reference evidence="7 8" key="1">
    <citation type="submission" date="2019-12" db="EMBL/GenBank/DDBJ databases">
        <title>Enteriobacteria Tanzani isolates_10434.</title>
        <authorList>
            <person name="Subbiah M."/>
            <person name="Call D."/>
        </authorList>
    </citation>
    <scope>NUCLEOTIDE SEQUENCE [LARGE SCALE GENOMIC DNA]</scope>
    <source>
        <strain evidence="7 8">10434wD1</strain>
    </source>
</reference>
<feature type="domain" description="Multidrug resistance protein MdtA-like barrel-sandwich hybrid" evidence="6">
    <location>
        <begin position="47"/>
        <end position="236"/>
    </location>
</feature>
<dbReference type="InterPro" id="IPR058625">
    <property type="entry name" value="MdtA-like_BSH"/>
</dbReference>
<gene>
    <name evidence="7" type="ORF">GRW05_31575</name>
</gene>
<dbReference type="Proteomes" id="UP000436141">
    <property type="component" value="Unassembled WGS sequence"/>
</dbReference>
<feature type="region of interest" description="Disordered" evidence="4">
    <location>
        <begin position="128"/>
        <end position="149"/>
    </location>
</feature>
<dbReference type="SUPFAM" id="SSF111369">
    <property type="entry name" value="HlyD-like secretion proteins"/>
    <property type="match status" value="2"/>
</dbReference>
<dbReference type="FunFam" id="1.10.287.470:FF:000007">
    <property type="entry name" value="HlyD family efflux transporter periplasmic adaptor subunit"/>
    <property type="match status" value="1"/>
</dbReference>
<organism evidence="7 8">
    <name type="scientific">Escherichia coli</name>
    <dbReference type="NCBI Taxonomy" id="562"/>
    <lineage>
        <taxon>Bacteria</taxon>
        <taxon>Pseudomonadati</taxon>
        <taxon>Pseudomonadota</taxon>
        <taxon>Gammaproteobacteria</taxon>
        <taxon>Enterobacterales</taxon>
        <taxon>Enterobacteriaceae</taxon>
        <taxon>Escherichia</taxon>
    </lineage>
</organism>
<comment type="similarity">
    <text evidence="2">Belongs to the membrane fusion protein (MFP) (TC 8.A.1) family.</text>
</comment>
<sequence>MDKSKRHLAWWVVGLLAVAAIVAWWLLRPAGVPEGFAVSNGRIEATEVDIASKIAGRIDTILVKEGQFVREGEVLAKMDTRVLQEQRLEAIAQIKEAQSAVAAAQALLEQRQSETRAAQSLVNQRQAELDSVAKRHTRSRSLAQRGAISAQQLDDDRAAAESARAALESAKAQVSASKAAIEAARTNIIQAQTRVEAAQATERRIAADIDDSELKAPRDGRVQYRVAEPGEVLAAGGRV</sequence>